<gene>
    <name evidence="3" type="ORF">Q664_19905</name>
</gene>
<evidence type="ECO:0000313" key="3">
    <source>
        <dbReference type="EMBL" id="KFA91747.1"/>
    </source>
</evidence>
<dbReference type="RefSeq" id="WP_043397518.1">
    <property type="nucleotide sequence ID" value="NZ_JPMI01000130.1"/>
</dbReference>
<reference evidence="3 4" key="1">
    <citation type="submission" date="2014-07" db="EMBL/GenBank/DDBJ databases">
        <title>Draft Genome Sequence of Gephyronic Acid Producer, Cystobacter violaceus Strain Cb vi76.</title>
        <authorList>
            <person name="Stevens D.C."/>
            <person name="Young J."/>
            <person name="Carmichael R."/>
            <person name="Tan J."/>
            <person name="Taylor R.E."/>
        </authorList>
    </citation>
    <scope>NUCLEOTIDE SEQUENCE [LARGE SCALE GENOMIC DNA]</scope>
    <source>
        <strain evidence="3 4">Cb vi76</strain>
    </source>
</reference>
<dbReference type="EMBL" id="JPMI01000130">
    <property type="protein sequence ID" value="KFA91747.1"/>
    <property type="molecule type" value="Genomic_DNA"/>
</dbReference>
<dbReference type="Proteomes" id="UP000028547">
    <property type="component" value="Unassembled WGS sequence"/>
</dbReference>
<evidence type="ECO:0000256" key="1">
    <source>
        <dbReference type="SAM" id="MobiDB-lite"/>
    </source>
</evidence>
<sequence>MRRVSWCGWLLGWVLLQACAGTHAASAYESVGSGEQQVLALGPRFRLPRAAKPPAPGKPPVAPKAEPPPAPTPASPASSAAKPTATQQTPAPRKPAAVHPTARGLLDPKLARSLFDQGMAEARKRFPHLHGKPKQKHHVHPKYLGGTEDGPTVELDPAYHQLVTSAFRQEVRYGQGVLPELGELQDIMRRVYSRYPLPGIHFQP</sequence>
<proteinExistence type="predicted"/>
<name>A0A084STG2_9BACT</name>
<evidence type="ECO:0008006" key="5">
    <source>
        <dbReference type="Google" id="ProtNLM"/>
    </source>
</evidence>
<evidence type="ECO:0000313" key="4">
    <source>
        <dbReference type="Proteomes" id="UP000028547"/>
    </source>
</evidence>
<dbReference type="PROSITE" id="PS51257">
    <property type="entry name" value="PROKAR_LIPOPROTEIN"/>
    <property type="match status" value="1"/>
</dbReference>
<keyword evidence="2" id="KW-0732">Signal</keyword>
<feature type="chain" id="PRO_5001781755" description="Lipoprotein" evidence="2">
    <location>
        <begin position="21"/>
        <end position="204"/>
    </location>
</feature>
<comment type="caution">
    <text evidence="3">The sequence shown here is derived from an EMBL/GenBank/DDBJ whole genome shotgun (WGS) entry which is preliminary data.</text>
</comment>
<feature type="region of interest" description="Disordered" evidence="1">
    <location>
        <begin position="47"/>
        <end position="103"/>
    </location>
</feature>
<dbReference type="AlphaFoldDB" id="A0A084STG2"/>
<evidence type="ECO:0000256" key="2">
    <source>
        <dbReference type="SAM" id="SignalP"/>
    </source>
</evidence>
<feature type="compositionally biased region" description="Low complexity" evidence="1">
    <location>
        <begin position="75"/>
        <end position="97"/>
    </location>
</feature>
<feature type="compositionally biased region" description="Pro residues" evidence="1">
    <location>
        <begin position="51"/>
        <end position="74"/>
    </location>
</feature>
<protein>
    <recommendedName>
        <fullName evidence="5">Lipoprotein</fullName>
    </recommendedName>
</protein>
<accession>A0A084STG2</accession>
<feature type="signal peptide" evidence="2">
    <location>
        <begin position="1"/>
        <end position="20"/>
    </location>
</feature>
<organism evidence="3 4">
    <name type="scientific">Archangium violaceum Cb vi76</name>
    <dbReference type="NCBI Taxonomy" id="1406225"/>
    <lineage>
        <taxon>Bacteria</taxon>
        <taxon>Pseudomonadati</taxon>
        <taxon>Myxococcota</taxon>
        <taxon>Myxococcia</taxon>
        <taxon>Myxococcales</taxon>
        <taxon>Cystobacterineae</taxon>
        <taxon>Archangiaceae</taxon>
        <taxon>Archangium</taxon>
    </lineage>
</organism>